<protein>
    <submittedName>
        <fullName evidence="2">Uncharacterized protein</fullName>
    </submittedName>
</protein>
<keyword evidence="1" id="KW-0472">Membrane</keyword>
<reference evidence="2 3" key="1">
    <citation type="journal article" date="2016" name="Nat. Commun.">
        <title>Thousands of microbial genomes shed light on interconnected biogeochemical processes in an aquifer system.</title>
        <authorList>
            <person name="Anantharaman K."/>
            <person name="Brown C.T."/>
            <person name="Hug L.A."/>
            <person name="Sharon I."/>
            <person name="Castelle C.J."/>
            <person name="Probst A.J."/>
            <person name="Thomas B.C."/>
            <person name="Singh A."/>
            <person name="Wilkins M.J."/>
            <person name="Karaoz U."/>
            <person name="Brodie E.L."/>
            <person name="Williams K.H."/>
            <person name="Hubbard S.S."/>
            <person name="Banfield J.F."/>
        </authorList>
    </citation>
    <scope>NUCLEOTIDE SEQUENCE [LARGE SCALE GENOMIC DNA]</scope>
</reference>
<dbReference type="Proteomes" id="UP000177885">
    <property type="component" value="Unassembled WGS sequence"/>
</dbReference>
<keyword evidence="1" id="KW-0812">Transmembrane</keyword>
<feature type="transmembrane region" description="Helical" evidence="1">
    <location>
        <begin position="58"/>
        <end position="79"/>
    </location>
</feature>
<feature type="transmembrane region" description="Helical" evidence="1">
    <location>
        <begin position="206"/>
        <end position="224"/>
    </location>
</feature>
<feature type="transmembrane region" description="Helical" evidence="1">
    <location>
        <begin position="177"/>
        <end position="200"/>
    </location>
</feature>
<accession>A0A1F7TMD0</accession>
<feature type="transmembrane region" description="Helical" evidence="1">
    <location>
        <begin position="149"/>
        <end position="170"/>
    </location>
</feature>
<comment type="caution">
    <text evidence="2">The sequence shown here is derived from an EMBL/GenBank/DDBJ whole genome shotgun (WGS) entry which is preliminary data.</text>
</comment>
<dbReference type="AlphaFoldDB" id="A0A1F7TMD0"/>
<gene>
    <name evidence="2" type="ORF">A2856_03615</name>
</gene>
<keyword evidence="1" id="KW-1133">Transmembrane helix</keyword>
<feature type="transmembrane region" description="Helical" evidence="1">
    <location>
        <begin position="85"/>
        <end position="109"/>
    </location>
</feature>
<sequence length="254" mass="27381">MILIHRLTPLLIALAAAAGFASVSFFGVPTLAGMGATFLAVALLGARLCRLNPRSFQFWYLVGTPTAFLASSFGFLLLLERPGERLALGIVSSLLLFLFYELVFAYVHLPGAYQAYSIEHLSLALNVLTMFFLSAIAFGAGMLLQLPLWMLSAVFAGAAMFVVYGTLWVSKVTGRQALAYALAGTALATELFAVVTYLPTGYHTDAALMAVYLYVFLGLTRARFLDKLSGTVVRRYAITGVALVALIVGTARWV</sequence>
<evidence type="ECO:0000256" key="1">
    <source>
        <dbReference type="SAM" id="Phobius"/>
    </source>
</evidence>
<name>A0A1F7TMD0_9BACT</name>
<feature type="transmembrane region" description="Helical" evidence="1">
    <location>
        <begin position="121"/>
        <end position="143"/>
    </location>
</feature>
<evidence type="ECO:0000313" key="3">
    <source>
        <dbReference type="Proteomes" id="UP000177885"/>
    </source>
</evidence>
<organism evidence="2 3">
    <name type="scientific">Candidatus Uhrbacteria bacterium RIFCSPHIGHO2_01_FULL_63_20</name>
    <dbReference type="NCBI Taxonomy" id="1802385"/>
    <lineage>
        <taxon>Bacteria</taxon>
        <taxon>Candidatus Uhriibacteriota</taxon>
    </lineage>
</organism>
<evidence type="ECO:0000313" key="2">
    <source>
        <dbReference type="EMBL" id="OGL67129.1"/>
    </source>
</evidence>
<dbReference type="STRING" id="1802385.A2856_03615"/>
<proteinExistence type="predicted"/>
<feature type="transmembrane region" description="Helical" evidence="1">
    <location>
        <begin position="31"/>
        <end position="49"/>
    </location>
</feature>
<dbReference type="EMBL" id="MGDT01000003">
    <property type="protein sequence ID" value="OGL67129.1"/>
    <property type="molecule type" value="Genomic_DNA"/>
</dbReference>
<feature type="transmembrane region" description="Helical" evidence="1">
    <location>
        <begin position="236"/>
        <end position="253"/>
    </location>
</feature>